<dbReference type="Proteomes" id="UP000761264">
    <property type="component" value="Unassembled WGS sequence"/>
</dbReference>
<gene>
    <name evidence="1" type="ORF">HBA54_04210</name>
</gene>
<name>A0A967C1R9_9PROT</name>
<dbReference type="Gene3D" id="3.30.420.280">
    <property type="match status" value="1"/>
</dbReference>
<dbReference type="Gene3D" id="3.40.50.300">
    <property type="entry name" value="P-loop containing nucleotide triphosphate hydrolases"/>
    <property type="match status" value="1"/>
</dbReference>
<reference evidence="1" key="1">
    <citation type="submission" date="2020-03" db="EMBL/GenBank/DDBJ databases">
        <title>Genome of Pelagibius litoralis DSM 21314T.</title>
        <authorList>
            <person name="Wang G."/>
        </authorList>
    </citation>
    <scope>NUCLEOTIDE SEQUENCE</scope>
    <source>
        <strain evidence="1">DSM 21314</strain>
    </source>
</reference>
<proteinExistence type="predicted"/>
<evidence type="ECO:0008006" key="3">
    <source>
        <dbReference type="Google" id="ProtNLM"/>
    </source>
</evidence>
<dbReference type="EMBL" id="JAAQPH010000002">
    <property type="protein sequence ID" value="NIA67786.1"/>
    <property type="molecule type" value="Genomic_DNA"/>
</dbReference>
<dbReference type="RefSeq" id="WP_167221671.1">
    <property type="nucleotide sequence ID" value="NZ_JAAQPH010000002.1"/>
</dbReference>
<organism evidence="1 2">
    <name type="scientific">Pelagibius litoralis</name>
    <dbReference type="NCBI Taxonomy" id="374515"/>
    <lineage>
        <taxon>Bacteria</taxon>
        <taxon>Pseudomonadati</taxon>
        <taxon>Pseudomonadota</taxon>
        <taxon>Alphaproteobacteria</taxon>
        <taxon>Rhodospirillales</taxon>
        <taxon>Rhodovibrionaceae</taxon>
        <taxon>Pelagibius</taxon>
    </lineage>
</organism>
<dbReference type="InterPro" id="IPR027417">
    <property type="entry name" value="P-loop_NTPase"/>
</dbReference>
<evidence type="ECO:0000313" key="2">
    <source>
        <dbReference type="Proteomes" id="UP000761264"/>
    </source>
</evidence>
<keyword evidence="2" id="KW-1185">Reference proteome</keyword>
<comment type="caution">
    <text evidence="1">The sequence shown here is derived from an EMBL/GenBank/DDBJ whole genome shotgun (WGS) entry which is preliminary data.</text>
</comment>
<sequence length="414" mass="46876">MRAYEVAHRRWGKDDIALHWTATAAHQRIGTYWHMLPEAAQARKAIWEAINPHTGKARIDEAFPMETRQTTRGNEMFIKFKCGSTWQVVGSDNYNSLVGAPPVGLVLSEWALADPNAWTYLQPILEENGGWAVFITTPRGRNHAATFYEACKSEESWFVERSTAKDTDVFSQEQLDRVKREYIANYGDDGEARFRQEYLCSFDAGVVGAYYAKEMQAAEDDGRISGVPYDPAAQVHTAWDLGIGDSTAIWFFQTVGRELHLIDYIERSGVGLDHYAKLLKERPYVYGDHILPHDAEAKELGSGKSRVETLEALGIKSRIAPRLSVDDGIQASRALLSRCWIDQTKCKRGIDALRQYRREWDDKLKIFKSRPLHDWASHGSDAFRYLAVGLEEKSPARAKKRRPGRSSASAWMGA</sequence>
<dbReference type="AlphaFoldDB" id="A0A967C1R9"/>
<evidence type="ECO:0000313" key="1">
    <source>
        <dbReference type="EMBL" id="NIA67786.1"/>
    </source>
</evidence>
<protein>
    <recommendedName>
        <fullName evidence="3">Terminase</fullName>
    </recommendedName>
</protein>
<accession>A0A967C1R9</accession>